<evidence type="ECO:0000256" key="1">
    <source>
        <dbReference type="ARBA" id="ARBA00007398"/>
    </source>
</evidence>
<evidence type="ECO:0000256" key="2">
    <source>
        <dbReference type="SAM" id="MobiDB-lite"/>
    </source>
</evidence>
<dbReference type="AlphaFoldDB" id="A0AAW0RS19"/>
<dbReference type="SUPFAM" id="SSF88723">
    <property type="entry name" value="PIN domain-like"/>
    <property type="match status" value="1"/>
</dbReference>
<protein>
    <recommendedName>
        <fullName evidence="3">Asteroid domain-containing protein</fullName>
    </recommendedName>
</protein>
<dbReference type="InterPro" id="IPR039436">
    <property type="entry name" value="Asteroid_dom"/>
</dbReference>
<feature type="domain" description="Asteroid" evidence="3">
    <location>
        <begin position="187"/>
        <end position="416"/>
    </location>
</feature>
<evidence type="ECO:0000259" key="3">
    <source>
        <dbReference type="Pfam" id="PF12813"/>
    </source>
</evidence>
<organism evidence="4 5">
    <name type="scientific">Beauveria asiatica</name>
    <dbReference type="NCBI Taxonomy" id="1069075"/>
    <lineage>
        <taxon>Eukaryota</taxon>
        <taxon>Fungi</taxon>
        <taxon>Dikarya</taxon>
        <taxon>Ascomycota</taxon>
        <taxon>Pezizomycotina</taxon>
        <taxon>Sordariomycetes</taxon>
        <taxon>Hypocreomycetidae</taxon>
        <taxon>Hypocreales</taxon>
        <taxon>Cordycipitaceae</taxon>
        <taxon>Beauveria</taxon>
    </lineage>
</organism>
<dbReference type="Gene3D" id="3.40.50.1010">
    <property type="entry name" value="5'-nuclease"/>
    <property type="match status" value="1"/>
</dbReference>
<dbReference type="Proteomes" id="UP001397290">
    <property type="component" value="Unassembled WGS sequence"/>
</dbReference>
<dbReference type="PANTHER" id="PTHR15665:SF1">
    <property type="entry name" value="PROTEIN ASTEROID HOMOLOG 1"/>
    <property type="match status" value="1"/>
</dbReference>
<evidence type="ECO:0000313" key="4">
    <source>
        <dbReference type="EMBL" id="KAK8145058.1"/>
    </source>
</evidence>
<dbReference type="PANTHER" id="PTHR15665">
    <property type="entry name" value="ASTEROID PROTEIN"/>
    <property type="match status" value="1"/>
</dbReference>
<gene>
    <name evidence="4" type="ORF">G3M48_004963</name>
</gene>
<keyword evidence="5" id="KW-1185">Reference proteome</keyword>
<dbReference type="Pfam" id="PF12813">
    <property type="entry name" value="XPG_I_2"/>
    <property type="match status" value="1"/>
</dbReference>
<comment type="similarity">
    <text evidence="1">Belongs to the asteroid family.</text>
</comment>
<dbReference type="InterPro" id="IPR026832">
    <property type="entry name" value="Asteroid"/>
</dbReference>
<proteinExistence type="inferred from homology"/>
<dbReference type="InterPro" id="IPR029060">
    <property type="entry name" value="PIN-like_dom_sf"/>
</dbReference>
<feature type="region of interest" description="Disordered" evidence="2">
    <location>
        <begin position="584"/>
        <end position="607"/>
    </location>
</feature>
<reference evidence="4 5" key="1">
    <citation type="submission" date="2020-02" db="EMBL/GenBank/DDBJ databases">
        <title>Comparative genomics of the hypocrealean fungal genus Beauvera.</title>
        <authorList>
            <person name="Showalter D.N."/>
            <person name="Bushley K.E."/>
            <person name="Rehner S.A."/>
        </authorList>
    </citation>
    <scope>NUCLEOTIDE SEQUENCE [LARGE SCALE GENOMIC DNA]</scope>
    <source>
        <strain evidence="4 5">ARSEF4384</strain>
    </source>
</reference>
<evidence type="ECO:0000313" key="5">
    <source>
        <dbReference type="Proteomes" id="UP001397290"/>
    </source>
</evidence>
<sequence length="813" mass="90181">MAPRFSCFLLVDAAYTAGPPRLVTDKRLATQHQRNVREHGASLANNPVMGIPHLISTLEPYVQHVALKDVDVVVDGPGLAHHILHVCRINGVDHPSYKLLGATAAAWLDNLASQNTVIKTIYFDGYLPKSKLPVRMQRAVKSTSQLSSFRGYNIRGCPRCHVTEPVATASIDEFKNGRPETKPLEAPSFLVPAVIEALLRSRRYKSIVEIVPGEADGYCAKAAAEVGGIVITSDSDLLVHDLGAGSVALLRDIYRGDDGVVRAAVYRPREIIRTLGLSDPSDIYRFAYERSCSAHTTTAMLVRACSEPAKDEKGYKEFCTQYREEERAVIPKLNSGDSLALEGFDPRWSELLLQISQNETTDTPRMFLPVLIENSEKGTAWENSRYIRQLAYSLTRNMLLPGINGPVHEFRRVQTREQSGRQVLLLSQSSIHSEVADLADTFKQLASLLPGKQDALYWLLAYIILDIRGSVADGRTPLAMDMLQQAEWPDENARIIHWSFVHLVAQLQAAYYSLRMLRQLIYAGMADAKRVAGQSFAKLAHALNKLPLLEDSPDVRSVSKLLNAAPAARNREILAHFVELPTQQTEDKWPSKQHKKRKSGSAVSKNPTNSAATANILWFHAAILDISWPFIEDTWKSSRRLCTFNSKSATPSAICGSSIAQLAHLISNHRQQHASSRYTFLWHTALIYVTNAIVNEKRDIDWYVDLLVCIYGYESLGRSWRVALSVAEGLPSLALQKGILSGRTARLILHDLQSRSSNGVPRGVCATFVADLNLVMSDPDSATVEQLARQFEARALLKDFSTVLDSEGGTTLE</sequence>
<name>A0AAW0RS19_9HYPO</name>
<accession>A0AAW0RS19</accession>
<comment type="caution">
    <text evidence="4">The sequence shown here is derived from an EMBL/GenBank/DDBJ whole genome shotgun (WGS) entry which is preliminary data.</text>
</comment>
<dbReference type="EMBL" id="JAAHCF010000324">
    <property type="protein sequence ID" value="KAK8145058.1"/>
    <property type="molecule type" value="Genomic_DNA"/>
</dbReference>